<comment type="subcellular location">
    <subcellularLocation>
        <location evidence="1">Cell membrane</location>
        <topology evidence="1">Multi-pass membrane protein</topology>
    </subcellularLocation>
</comment>
<evidence type="ECO:0000313" key="9">
    <source>
        <dbReference type="EMBL" id="QJE97358.1"/>
    </source>
</evidence>
<proteinExistence type="inferred from homology"/>
<accession>A0A858RLL9</accession>
<keyword evidence="6 7" id="KW-0472">Membrane</keyword>
<comment type="similarity">
    <text evidence="2">Belongs to the MgtC/SapB family.</text>
</comment>
<dbReference type="Pfam" id="PF02308">
    <property type="entry name" value="MgtC"/>
    <property type="match status" value="1"/>
</dbReference>
<evidence type="ECO:0000256" key="4">
    <source>
        <dbReference type="ARBA" id="ARBA00022692"/>
    </source>
</evidence>
<dbReference type="InterPro" id="IPR049177">
    <property type="entry name" value="MgtC_SapB_SrpB_YhiD_N"/>
</dbReference>
<dbReference type="PANTHER" id="PTHR33778">
    <property type="entry name" value="PROTEIN MGTC"/>
    <property type="match status" value="1"/>
</dbReference>
<keyword evidence="5 7" id="KW-1133">Transmembrane helix</keyword>
<evidence type="ECO:0000256" key="7">
    <source>
        <dbReference type="SAM" id="Phobius"/>
    </source>
</evidence>
<keyword evidence="3" id="KW-1003">Cell membrane</keyword>
<keyword evidence="4 7" id="KW-0812">Transmembrane</keyword>
<dbReference type="RefSeq" id="WP_169455758.1">
    <property type="nucleotide sequence ID" value="NZ_CP051774.1"/>
</dbReference>
<evidence type="ECO:0000256" key="3">
    <source>
        <dbReference type="ARBA" id="ARBA00022475"/>
    </source>
</evidence>
<feature type="domain" description="MgtC/SapB/SrpB/YhiD N-terminal" evidence="8">
    <location>
        <begin position="13"/>
        <end position="144"/>
    </location>
</feature>
<evidence type="ECO:0000313" key="10">
    <source>
        <dbReference type="Proteomes" id="UP000501812"/>
    </source>
</evidence>
<feature type="transmembrane region" description="Helical" evidence="7">
    <location>
        <begin position="70"/>
        <end position="91"/>
    </location>
</feature>
<dbReference type="KEGG" id="luo:HHL09_16715"/>
<dbReference type="GO" id="GO:0005886">
    <property type="term" value="C:plasma membrane"/>
    <property type="evidence" value="ECO:0007669"/>
    <property type="project" value="UniProtKB-SubCell"/>
</dbReference>
<gene>
    <name evidence="9" type="ORF">HHL09_16715</name>
</gene>
<reference evidence="9 10" key="1">
    <citation type="submission" date="2020-04" db="EMBL/GenBank/DDBJ databases">
        <title>Luteolibacter sp. G-1-1-1 isolated from soil.</title>
        <authorList>
            <person name="Dahal R.H."/>
        </authorList>
    </citation>
    <scope>NUCLEOTIDE SEQUENCE [LARGE SCALE GENOMIC DNA]</scope>
    <source>
        <strain evidence="9 10">G-1-1-1</strain>
    </source>
</reference>
<dbReference type="EMBL" id="CP051774">
    <property type="protein sequence ID" value="QJE97358.1"/>
    <property type="molecule type" value="Genomic_DNA"/>
</dbReference>
<evidence type="ECO:0000256" key="2">
    <source>
        <dbReference type="ARBA" id="ARBA00009298"/>
    </source>
</evidence>
<protein>
    <submittedName>
        <fullName evidence="9">MgtC/SapB family protein</fullName>
    </submittedName>
</protein>
<dbReference type="Proteomes" id="UP000501812">
    <property type="component" value="Chromosome"/>
</dbReference>
<evidence type="ECO:0000256" key="1">
    <source>
        <dbReference type="ARBA" id="ARBA00004651"/>
    </source>
</evidence>
<dbReference type="AlphaFoldDB" id="A0A858RLL9"/>
<sequence>MDFELNVLTRASLAICLSGILGWEREAAGKSAGIRTHMLVGLGAALFVILGELFVMRFDGGGHEQMRFDPIRVIEAVVTGVSFLGAGTIFVSRGKERVKGLTTAASILVTAAVGMMVGLQYYLVACGITVLIFVVLHVLGWLKEKLEKPVDHPPGGHA</sequence>
<dbReference type="PRINTS" id="PR01837">
    <property type="entry name" value="MGTCSAPBPROT"/>
</dbReference>
<dbReference type="InterPro" id="IPR003416">
    <property type="entry name" value="MgtC/SapB/SrpB/YhiD_fam"/>
</dbReference>
<keyword evidence="10" id="KW-1185">Reference proteome</keyword>
<name>A0A858RLL9_9BACT</name>
<feature type="transmembrane region" description="Helical" evidence="7">
    <location>
        <begin position="39"/>
        <end position="58"/>
    </location>
</feature>
<dbReference type="PANTHER" id="PTHR33778:SF1">
    <property type="entry name" value="MAGNESIUM TRANSPORTER YHID-RELATED"/>
    <property type="match status" value="1"/>
</dbReference>
<evidence type="ECO:0000256" key="6">
    <source>
        <dbReference type="ARBA" id="ARBA00023136"/>
    </source>
</evidence>
<evidence type="ECO:0000256" key="5">
    <source>
        <dbReference type="ARBA" id="ARBA00022989"/>
    </source>
</evidence>
<evidence type="ECO:0000259" key="8">
    <source>
        <dbReference type="Pfam" id="PF02308"/>
    </source>
</evidence>
<feature type="transmembrane region" description="Helical" evidence="7">
    <location>
        <begin position="121"/>
        <end position="142"/>
    </location>
</feature>
<organism evidence="9 10">
    <name type="scientific">Luteolibacter luteus</name>
    <dbReference type="NCBI Taxonomy" id="2728835"/>
    <lineage>
        <taxon>Bacteria</taxon>
        <taxon>Pseudomonadati</taxon>
        <taxon>Verrucomicrobiota</taxon>
        <taxon>Verrucomicrobiia</taxon>
        <taxon>Verrucomicrobiales</taxon>
        <taxon>Verrucomicrobiaceae</taxon>
        <taxon>Luteolibacter</taxon>
    </lineage>
</organism>